<dbReference type="Proteomes" id="UP001500893">
    <property type="component" value="Unassembled WGS sequence"/>
</dbReference>
<dbReference type="EMBL" id="BAAAVM010000036">
    <property type="protein sequence ID" value="GAA3140599.1"/>
    <property type="molecule type" value="Genomic_DNA"/>
</dbReference>
<proteinExistence type="predicted"/>
<gene>
    <name evidence="2" type="ORF">GCM10010521_28820</name>
</gene>
<dbReference type="Gene3D" id="3.40.47.10">
    <property type="match status" value="1"/>
</dbReference>
<dbReference type="InterPro" id="IPR055140">
    <property type="entry name" value="Thiolase_C_2"/>
</dbReference>
<comment type="caution">
    <text evidence="2">The sequence shown here is derived from an EMBL/GenBank/DDBJ whole genome shotgun (WGS) entry which is preliminary data.</text>
</comment>
<keyword evidence="3" id="KW-1185">Reference proteome</keyword>
<name>A0ABP6N9K9_9ACTN</name>
<protein>
    <recommendedName>
        <fullName evidence="1">Thiolase C-terminal domain-containing protein</fullName>
    </recommendedName>
</protein>
<dbReference type="Pfam" id="PF22691">
    <property type="entry name" value="Thiolase_C_1"/>
    <property type="match status" value="1"/>
</dbReference>
<reference evidence="3" key="1">
    <citation type="journal article" date="2019" name="Int. J. Syst. Evol. Microbiol.">
        <title>The Global Catalogue of Microorganisms (GCM) 10K type strain sequencing project: providing services to taxonomists for standard genome sequencing and annotation.</title>
        <authorList>
            <consortium name="The Broad Institute Genomics Platform"/>
            <consortium name="The Broad Institute Genome Sequencing Center for Infectious Disease"/>
            <person name="Wu L."/>
            <person name="Ma J."/>
        </authorList>
    </citation>
    <scope>NUCLEOTIDE SEQUENCE [LARGE SCALE GENOMIC DNA]</scope>
    <source>
        <strain evidence="3">JCM 11574</strain>
    </source>
</reference>
<evidence type="ECO:0000313" key="2">
    <source>
        <dbReference type="EMBL" id="GAA3140599.1"/>
    </source>
</evidence>
<accession>A0ABP6N9K9</accession>
<dbReference type="PANTHER" id="PTHR42870:SF1">
    <property type="entry name" value="NON-SPECIFIC LIPID-TRANSFER PROTEIN-LIKE 2"/>
    <property type="match status" value="1"/>
</dbReference>
<dbReference type="PIRSF" id="PIRSF000429">
    <property type="entry name" value="Ac-CoA_Ac_transf"/>
    <property type="match status" value="1"/>
</dbReference>
<dbReference type="CDD" id="cd00829">
    <property type="entry name" value="SCP-x_thiolase"/>
    <property type="match status" value="1"/>
</dbReference>
<feature type="domain" description="Thiolase C-terminal" evidence="1">
    <location>
        <begin position="231"/>
        <end position="380"/>
    </location>
</feature>
<dbReference type="InterPro" id="IPR002155">
    <property type="entry name" value="Thiolase"/>
</dbReference>
<dbReference type="PANTHER" id="PTHR42870">
    <property type="entry name" value="ACETYL-COA C-ACETYLTRANSFERASE"/>
    <property type="match status" value="1"/>
</dbReference>
<evidence type="ECO:0000313" key="3">
    <source>
        <dbReference type="Proteomes" id="UP001500893"/>
    </source>
</evidence>
<organism evidence="2 3">
    <name type="scientific">Streptomyces rameus</name>
    <dbReference type="NCBI Taxonomy" id="68261"/>
    <lineage>
        <taxon>Bacteria</taxon>
        <taxon>Bacillati</taxon>
        <taxon>Actinomycetota</taxon>
        <taxon>Actinomycetes</taxon>
        <taxon>Kitasatosporales</taxon>
        <taxon>Streptomycetaceae</taxon>
        <taxon>Streptomyces</taxon>
    </lineage>
</organism>
<sequence length="381" mass="39905">MVGVSLSDCGRVPDATPYALHAQAARRALADAGLDRARVDGLASAGLGTLAPVEVAEYLGLRPTWVDSTSVGGSAWEVMAAHAADAIAAGHANAVLLVYGSTARSDIKAGRRTGNLSFGARGPLQFEVPYGHTLIAKYAMAARRHMIEYGTTVEQLARVAVQARANAALNPEAMYRAPITVDDVLSGPMIADPFTKLHCCLRSDGGAAVLLAAEEYVRDCRTSPVWILGTGEHVSHAAMSEWPDFTLSPAAVSGRLAFARAGVTPEEIDFAELYDAFTYMTLVTLEDLGFCAKGEGGAFVGEGRLLVRGGELPVNTDGGGLSAQHPGMRGLFLLVEAVRQLRGEAGERQVRARDGGLPRLGLASGTGGWFCSAGTVVLARD</sequence>
<evidence type="ECO:0000259" key="1">
    <source>
        <dbReference type="Pfam" id="PF22691"/>
    </source>
</evidence>
<dbReference type="SUPFAM" id="SSF53901">
    <property type="entry name" value="Thiolase-like"/>
    <property type="match status" value="2"/>
</dbReference>
<dbReference type="InterPro" id="IPR016039">
    <property type="entry name" value="Thiolase-like"/>
</dbReference>